<evidence type="ECO:0000313" key="1">
    <source>
        <dbReference type="EMBL" id="PWB84981.1"/>
    </source>
</evidence>
<dbReference type="EMBL" id="MZGU01000006">
    <property type="protein sequence ID" value="PWB84981.1"/>
    <property type="molecule type" value="Genomic_DNA"/>
</dbReference>
<accession>A0A2U1S5R0</accession>
<sequence>MVFKSELRFKHRLFLGKIWVNMDPRVSINIKLENCEKANLILNLYFGDYIF</sequence>
<gene>
    <name evidence="1" type="ORF">MBBWO_12940</name>
</gene>
<dbReference type="Proteomes" id="UP000245577">
    <property type="component" value="Unassembled WGS sequence"/>
</dbReference>
<comment type="caution">
    <text evidence="1">The sequence shown here is derived from an EMBL/GenBank/DDBJ whole genome shotgun (WGS) entry which is preliminary data.</text>
</comment>
<protein>
    <submittedName>
        <fullName evidence="1">Uncharacterized protein</fullName>
    </submittedName>
</protein>
<organism evidence="1 2">
    <name type="scientific">Methanobrevibacter woesei</name>
    <dbReference type="NCBI Taxonomy" id="190976"/>
    <lineage>
        <taxon>Archaea</taxon>
        <taxon>Methanobacteriati</taxon>
        <taxon>Methanobacteriota</taxon>
        <taxon>Methanomada group</taxon>
        <taxon>Methanobacteria</taxon>
        <taxon>Methanobacteriales</taxon>
        <taxon>Methanobacteriaceae</taxon>
        <taxon>Methanobrevibacter</taxon>
    </lineage>
</organism>
<dbReference type="AlphaFoldDB" id="A0A2U1S5R0"/>
<name>A0A2U1S5R0_9EURY</name>
<proteinExistence type="predicted"/>
<keyword evidence="2" id="KW-1185">Reference proteome</keyword>
<evidence type="ECO:0000313" key="2">
    <source>
        <dbReference type="Proteomes" id="UP000245577"/>
    </source>
</evidence>
<reference evidence="1 2" key="1">
    <citation type="submission" date="2017-03" db="EMBL/GenBank/DDBJ databases">
        <title>Genome sequence of Methanobrevibacter wosei.</title>
        <authorList>
            <person name="Poehlein A."/>
            <person name="Seedorf H."/>
            <person name="Daniel R."/>
        </authorList>
    </citation>
    <scope>NUCLEOTIDE SEQUENCE [LARGE SCALE GENOMIC DNA]</scope>
    <source>
        <strain evidence="1 2">DSM 11979</strain>
    </source>
</reference>